<evidence type="ECO:0000313" key="5">
    <source>
        <dbReference type="Proteomes" id="UP000326364"/>
    </source>
</evidence>
<dbReference type="InterPro" id="IPR004175">
    <property type="entry name" value="RNA_CPDase"/>
</dbReference>
<protein>
    <submittedName>
        <fullName evidence="3">2'-5' RNA ligase</fullName>
    </submittedName>
</protein>
<keyword evidence="3" id="KW-0436">Ligase</keyword>
<organism evidence="3 4">
    <name type="scientific">Sphingobium limneticum</name>
    <dbReference type="NCBI Taxonomy" id="1007511"/>
    <lineage>
        <taxon>Bacteria</taxon>
        <taxon>Pseudomonadati</taxon>
        <taxon>Pseudomonadota</taxon>
        <taxon>Alphaproteobacteria</taxon>
        <taxon>Sphingomonadales</taxon>
        <taxon>Sphingomonadaceae</taxon>
        <taxon>Sphingobium</taxon>
    </lineage>
</organism>
<reference evidence="4 5" key="1">
    <citation type="submission" date="2019-09" db="EMBL/GenBank/DDBJ databases">
        <authorList>
            <person name="Feng G."/>
        </authorList>
    </citation>
    <scope>NUCLEOTIDE SEQUENCE [LARGE SCALE GENOMIC DNA]</scope>
    <source>
        <strain evidence="3 4">KACC 19283</strain>
        <strain evidence="2 5">KACC 19284</strain>
    </source>
</reference>
<evidence type="ECO:0000313" key="2">
    <source>
        <dbReference type="EMBL" id="KAA9018891.1"/>
    </source>
</evidence>
<gene>
    <name evidence="3" type="ORF">F4U95_07550</name>
    <name evidence="2" type="ORF">F4U96_07600</name>
</gene>
<dbReference type="GO" id="GO:0008664">
    <property type="term" value="F:RNA 2',3'-cyclic 3'-phosphodiesterase activity"/>
    <property type="evidence" value="ECO:0007669"/>
    <property type="project" value="InterPro"/>
</dbReference>
<dbReference type="InterPro" id="IPR009097">
    <property type="entry name" value="Cyclic_Pdiesterase"/>
</dbReference>
<dbReference type="Proteomes" id="UP000325933">
    <property type="component" value="Unassembled WGS sequence"/>
</dbReference>
<proteinExistence type="predicted"/>
<dbReference type="PANTHER" id="PTHR35561">
    <property type="entry name" value="RNA 2',3'-CYCLIC PHOSPHODIESTERASE"/>
    <property type="match status" value="1"/>
</dbReference>
<dbReference type="GO" id="GO:0016874">
    <property type="term" value="F:ligase activity"/>
    <property type="evidence" value="ECO:0007669"/>
    <property type="project" value="UniProtKB-KW"/>
</dbReference>
<keyword evidence="1" id="KW-0378">Hydrolase</keyword>
<dbReference type="AlphaFoldDB" id="A0A5J5I5H9"/>
<dbReference type="Gene3D" id="3.90.1140.10">
    <property type="entry name" value="Cyclic phosphodiesterase"/>
    <property type="match status" value="1"/>
</dbReference>
<dbReference type="EMBL" id="VYQB01000004">
    <property type="protein sequence ID" value="KAA9018891.1"/>
    <property type="molecule type" value="Genomic_DNA"/>
</dbReference>
<dbReference type="GO" id="GO:0004113">
    <property type="term" value="F:2',3'-cyclic-nucleotide 3'-phosphodiesterase activity"/>
    <property type="evidence" value="ECO:0007669"/>
    <property type="project" value="InterPro"/>
</dbReference>
<dbReference type="Pfam" id="PF13563">
    <property type="entry name" value="2_5_RNA_ligase2"/>
    <property type="match status" value="1"/>
</dbReference>
<dbReference type="SUPFAM" id="SSF55144">
    <property type="entry name" value="LigT-like"/>
    <property type="match status" value="1"/>
</dbReference>
<evidence type="ECO:0000313" key="4">
    <source>
        <dbReference type="Proteomes" id="UP000325933"/>
    </source>
</evidence>
<evidence type="ECO:0000313" key="3">
    <source>
        <dbReference type="EMBL" id="KAA9031465.1"/>
    </source>
</evidence>
<dbReference type="PANTHER" id="PTHR35561:SF1">
    <property type="entry name" value="RNA 2',3'-CYCLIC PHOSPHODIESTERASE"/>
    <property type="match status" value="1"/>
</dbReference>
<comment type="caution">
    <text evidence="3">The sequence shown here is derived from an EMBL/GenBank/DDBJ whole genome shotgun (WGS) entry which is preliminary data.</text>
</comment>
<accession>A0A5J5I5H9</accession>
<dbReference type="RefSeq" id="WP_150425190.1">
    <property type="nucleotide sequence ID" value="NZ_VYQA01000004.1"/>
</dbReference>
<sequence>MGRRLAPAYRLFFAVKPPPVVARQIDHYAEILAGGQARILPEHQHVTLGISADVATYPQGLIDTLGTVAPRIMADSFDLLFDQLSYGGRSAALRPSRSNAALARLQRQVADALKRSAAPAREDWKFSPHQTLFYRDGPPARRRIDGFGWRVEELVLVCSHIGRTRHETVGTWKLQGDAQYRLF</sequence>
<keyword evidence="5" id="KW-1185">Reference proteome</keyword>
<name>A0A5J5I5H9_9SPHN</name>
<evidence type="ECO:0000256" key="1">
    <source>
        <dbReference type="ARBA" id="ARBA00022801"/>
    </source>
</evidence>
<dbReference type="EMBL" id="VYQA01000004">
    <property type="protein sequence ID" value="KAA9031465.1"/>
    <property type="molecule type" value="Genomic_DNA"/>
</dbReference>
<dbReference type="Proteomes" id="UP000326364">
    <property type="component" value="Unassembled WGS sequence"/>
</dbReference>